<feature type="transmembrane region" description="Helical" evidence="1">
    <location>
        <begin position="21"/>
        <end position="42"/>
    </location>
</feature>
<keyword evidence="1" id="KW-1133">Transmembrane helix</keyword>
<gene>
    <name evidence="2" type="ORF">NSPH01132_LOCUS1074</name>
</gene>
<evidence type="ECO:0000256" key="1">
    <source>
        <dbReference type="SAM" id="Phobius"/>
    </source>
</evidence>
<evidence type="ECO:0000313" key="2">
    <source>
        <dbReference type="EMBL" id="CAD9651372.1"/>
    </source>
</evidence>
<protein>
    <submittedName>
        <fullName evidence="2">Uncharacterized protein</fullName>
    </submittedName>
</protein>
<organism evidence="2">
    <name type="scientific">Norrisiella sphaerica</name>
    <dbReference type="NCBI Taxonomy" id="552664"/>
    <lineage>
        <taxon>Eukaryota</taxon>
        <taxon>Sar</taxon>
        <taxon>Rhizaria</taxon>
        <taxon>Cercozoa</taxon>
        <taxon>Chlorarachniophyceae</taxon>
        <taxon>Norrisiella</taxon>
    </lineage>
</organism>
<keyword evidence="1" id="KW-0472">Membrane</keyword>
<dbReference type="AlphaFoldDB" id="A0A7S2QTA5"/>
<sequence>MTSSVRPRVRMAHDFTSFSKVSAKVFAAMLIITTVLTAGGVYRRETMLSSPQSSNPANMIQPYGSDPASDLTKATVGYLEGTYNKLIHIYGTAFKGSVGLSPSLATDEKEESLTIPKSKSADIVLGMKEKAHTTKDTISRTFDRAYRNLNDASRETNARFEGLLKAVFGTGMSDEQKVREPVMSTPRLREKKKRFAFAQNCYKPRI</sequence>
<dbReference type="EMBL" id="HBHC01001795">
    <property type="protein sequence ID" value="CAD9651372.1"/>
    <property type="molecule type" value="Transcribed_RNA"/>
</dbReference>
<proteinExistence type="predicted"/>
<name>A0A7S2QTA5_9EUKA</name>
<reference evidence="2" key="1">
    <citation type="submission" date="2021-01" db="EMBL/GenBank/DDBJ databases">
        <authorList>
            <person name="Corre E."/>
            <person name="Pelletier E."/>
            <person name="Niang G."/>
            <person name="Scheremetjew M."/>
            <person name="Finn R."/>
            <person name="Kale V."/>
            <person name="Holt S."/>
            <person name="Cochrane G."/>
            <person name="Meng A."/>
            <person name="Brown T."/>
            <person name="Cohen L."/>
        </authorList>
    </citation>
    <scope>NUCLEOTIDE SEQUENCE</scope>
    <source>
        <strain evidence="2">BC52</strain>
    </source>
</reference>
<keyword evidence="1" id="KW-0812">Transmembrane</keyword>
<accession>A0A7S2QTA5</accession>